<feature type="transmembrane region" description="Helical" evidence="7">
    <location>
        <begin position="146"/>
        <end position="165"/>
    </location>
</feature>
<keyword evidence="4 7" id="KW-0472">Membrane</keyword>
<reference evidence="9" key="1">
    <citation type="submission" date="2022-02" db="EMBL/GenBank/DDBJ databases">
        <authorList>
            <person name="King R."/>
        </authorList>
    </citation>
    <scope>NUCLEOTIDE SEQUENCE</scope>
</reference>
<gene>
    <name evidence="9" type="ORF">SPLIT_LOCUS9915</name>
</gene>
<dbReference type="InterPro" id="IPR007782">
    <property type="entry name" value="VKG_COase"/>
</dbReference>
<keyword evidence="5" id="KW-1015">Disulfide bond</keyword>
<dbReference type="EMBL" id="LR824535">
    <property type="protein sequence ID" value="CAH1644562.1"/>
    <property type="molecule type" value="Genomic_DNA"/>
</dbReference>
<organism evidence="9 10">
    <name type="scientific">Spodoptera littoralis</name>
    <name type="common">Egyptian cotton leafworm</name>
    <dbReference type="NCBI Taxonomy" id="7109"/>
    <lineage>
        <taxon>Eukaryota</taxon>
        <taxon>Metazoa</taxon>
        <taxon>Ecdysozoa</taxon>
        <taxon>Arthropoda</taxon>
        <taxon>Hexapoda</taxon>
        <taxon>Insecta</taxon>
        <taxon>Pterygota</taxon>
        <taxon>Neoptera</taxon>
        <taxon>Endopterygota</taxon>
        <taxon>Lepidoptera</taxon>
        <taxon>Glossata</taxon>
        <taxon>Ditrysia</taxon>
        <taxon>Noctuoidea</taxon>
        <taxon>Noctuidae</taxon>
        <taxon>Amphipyrinae</taxon>
        <taxon>Spodoptera</taxon>
    </lineage>
</organism>
<keyword evidence="2 7" id="KW-0812">Transmembrane</keyword>
<evidence type="ECO:0000256" key="7">
    <source>
        <dbReference type="SAM" id="Phobius"/>
    </source>
</evidence>
<evidence type="ECO:0000256" key="4">
    <source>
        <dbReference type="ARBA" id="ARBA00023136"/>
    </source>
</evidence>
<comment type="subcellular location">
    <subcellularLocation>
        <location evidence="1">Endomembrane system</location>
        <topology evidence="1">Multi-pass membrane protein</topology>
    </subcellularLocation>
</comment>
<feature type="transmembrane region" description="Helical" evidence="7">
    <location>
        <begin position="116"/>
        <end position="140"/>
    </location>
</feature>
<feature type="domain" description="HTTM-like" evidence="8">
    <location>
        <begin position="72"/>
        <end position="330"/>
    </location>
</feature>
<keyword evidence="6" id="KW-0456">Lyase</keyword>
<dbReference type="Proteomes" id="UP001153321">
    <property type="component" value="Chromosome 4"/>
</dbReference>
<feature type="transmembrane region" description="Helical" evidence="7">
    <location>
        <begin position="267"/>
        <end position="287"/>
    </location>
</feature>
<dbReference type="AlphaFoldDB" id="A0A9P0ID02"/>
<sequence>MIEECDFSRVLEFIGRTFSVVPDRSSFNCAQLNMKAKEKLSALYQKMDNKFGQQFGFKIKEVTFNRVLDYMYAPKDSSSLAVTRILFGLAMLFDIPDERGGASMVKRWGDPNTCHFPLLPFVTSLGMPYMALVYAALWIGALCIMLGYRFRIAAPVFTACYWYLFLIEKSFWNNHSYLFGLVALLLSCTEANCYWSLDTYLDPTIKKSTVPYWNYFILKYQFFILYFMAGMKKGTAEWLTGYSVQNLSEHWVFDPFKYFLTVSQTDYLVVHWFVFMFDLTVAIWMMYSSTRHVAMIFCALFHLMNSRLFRIGMFPWVCLATMPLFYPFDWPKTVASYSKYIYWKTKLTVCSKIKDFRKESNCECLTKYSMDQFNSEEKNMESKEDDETVINEYNSNGTEETNKNETKPDICKELAKVEDDIDKVKSKVVDKGEKPSNEVATTDNDLHKDNKRRKITMYLIMAYVFVQAFLPYSHFITKGYNNWTNGLYGYSWDMMVHTWDVSTVIVKVVDNDSNEMMYIDPQMYTLNDRWSRHGDMVYQYAHCLKNNLEKVREVNWHYPSKVLSRNISIYVDIWCSMNGRFVQRMFDSKVDLLKTSWSPFCKVPYLMPLLDEAIHWRKDMDDIRSDVHSWSEHSDVVFFADFPGYDQEKYIPEDLQNVSLTILEGDVVFEPEVTQQRIGQSFKLAKGHRIQIIPGTFHKVLNIGEEPAFYMYTFFNHTQGDLKELTANVKLPIFKELFRRMYNMYIFGDLVVKNIFQLFKFSQCSS</sequence>
<feature type="transmembrane region" description="Helical" evidence="7">
    <location>
        <begin position="307"/>
        <end position="326"/>
    </location>
</feature>
<evidence type="ECO:0000256" key="6">
    <source>
        <dbReference type="ARBA" id="ARBA00023239"/>
    </source>
</evidence>
<name>A0A9P0ID02_SPOLI</name>
<proteinExistence type="predicted"/>
<dbReference type="InterPro" id="IPR011020">
    <property type="entry name" value="HTTM-like"/>
</dbReference>
<evidence type="ECO:0000256" key="2">
    <source>
        <dbReference type="ARBA" id="ARBA00022692"/>
    </source>
</evidence>
<keyword evidence="10" id="KW-1185">Reference proteome</keyword>
<keyword evidence="3 7" id="KW-1133">Transmembrane helix</keyword>
<evidence type="ECO:0000256" key="5">
    <source>
        <dbReference type="ARBA" id="ARBA00023157"/>
    </source>
</evidence>
<dbReference type="PANTHER" id="PTHR12639">
    <property type="entry name" value="VITAMIN K-DEPENDENT GAMMA-CARBOXYLASE"/>
    <property type="match status" value="1"/>
</dbReference>
<protein>
    <recommendedName>
        <fullName evidence="8">HTTM-like domain-containing protein</fullName>
    </recommendedName>
</protein>
<dbReference type="GO" id="GO:0019842">
    <property type="term" value="F:vitamin binding"/>
    <property type="evidence" value="ECO:0007669"/>
    <property type="project" value="TreeGrafter"/>
</dbReference>
<dbReference type="InterPro" id="IPR053934">
    <property type="entry name" value="HTTM_dom"/>
</dbReference>
<evidence type="ECO:0000313" key="10">
    <source>
        <dbReference type="Proteomes" id="UP001153321"/>
    </source>
</evidence>
<dbReference type="GO" id="GO:0008488">
    <property type="term" value="F:gamma-glutamyl carboxylase activity"/>
    <property type="evidence" value="ECO:0007669"/>
    <property type="project" value="InterPro"/>
</dbReference>
<dbReference type="InterPro" id="IPR053935">
    <property type="entry name" value="VKGC_lumenal_dom"/>
</dbReference>
<dbReference type="GO" id="GO:0012505">
    <property type="term" value="C:endomembrane system"/>
    <property type="evidence" value="ECO:0007669"/>
    <property type="project" value="UniProtKB-SubCell"/>
</dbReference>
<evidence type="ECO:0000313" key="9">
    <source>
        <dbReference type="EMBL" id="CAH1644562.1"/>
    </source>
</evidence>
<dbReference type="Pfam" id="PF22777">
    <property type="entry name" value="VKGC_lumenal_dom"/>
    <property type="match status" value="1"/>
</dbReference>
<dbReference type="PANTHER" id="PTHR12639:SF6">
    <property type="entry name" value="VITAMIN K-DEPENDENT GAMMA-CARBOXYLASE"/>
    <property type="match status" value="1"/>
</dbReference>
<accession>A0A9P0ID02</accession>
<evidence type="ECO:0000256" key="3">
    <source>
        <dbReference type="ARBA" id="ARBA00022989"/>
    </source>
</evidence>
<evidence type="ECO:0000259" key="8">
    <source>
        <dbReference type="SMART" id="SM00752"/>
    </source>
</evidence>
<feature type="transmembrane region" description="Helical" evidence="7">
    <location>
        <begin position="212"/>
        <end position="229"/>
    </location>
</feature>
<dbReference type="SMART" id="SM00752">
    <property type="entry name" value="HTTM"/>
    <property type="match status" value="1"/>
</dbReference>
<evidence type="ECO:0000256" key="1">
    <source>
        <dbReference type="ARBA" id="ARBA00004127"/>
    </source>
</evidence>
<dbReference type="Pfam" id="PF05090">
    <property type="entry name" value="HTTM"/>
    <property type="match status" value="1"/>
</dbReference>
<feature type="transmembrane region" description="Helical" evidence="7">
    <location>
        <begin position="177"/>
        <end position="197"/>
    </location>
</feature>